<dbReference type="PANTHER" id="PTHR45589:SF3">
    <property type="entry name" value="WD REPEAT-CONTAINING PROTEIN 62"/>
    <property type="match status" value="1"/>
</dbReference>
<sequence length="505" mass="55365">MDLDLVLGMSCRNISCLACDQNSSLAAHTASGVLVLLDTATNCQVRYLHLRQNAVSTVSFSPDGKLIVTGEIGYRPAVRVWRVKVKATDRVIHSHKSIEEFKGNCLKVQDQILFIGFNSGDIHMFDAISLLHLAALPAPTFFQRTCMNGSGVFTLVFNPSTTLLITAYKNSSMCVWDLKEASNVKQKYVAVYHSKAITNTDIFTTKDSKGQVRETLVTVSHDSTVRLWGIVIGESICYDRLSILYTDPAPLQPVLEAQNQTLDNAGIITAVKVSPDRKFIVTGNQAGNICVYDRITFEHSLTVLAHNREVTCLAIYSDSAGRTILASGSRDRLIHIMDVNNDFRLISTLSIHSSSITVVAICEMSGQLNMISCAADRTLSVCTSPVSCDTDSKCAPVLQLSKCTTIMSTPADICVDSFTKQISVGCQDGYIRILDMDLLQERRMFRGCLTEERQILKLCLDSRGVLLLSAASDKTINVISFATGDILISMSGHTKFITGLIFTSR</sequence>
<protein>
    <submittedName>
        <fullName evidence="4">Uncharacterized protein</fullName>
    </submittedName>
</protein>
<dbReference type="Proteomes" id="UP000678393">
    <property type="component" value="Unassembled WGS sequence"/>
</dbReference>
<accession>A0A8S3YPT3</accession>
<feature type="non-terminal residue" evidence="4">
    <location>
        <position position="1"/>
    </location>
</feature>
<feature type="repeat" description="WD" evidence="3">
    <location>
        <begin position="152"/>
        <end position="186"/>
    </location>
</feature>
<evidence type="ECO:0000256" key="2">
    <source>
        <dbReference type="ARBA" id="ARBA00022737"/>
    </source>
</evidence>
<organism evidence="4 5">
    <name type="scientific">Candidula unifasciata</name>
    <dbReference type="NCBI Taxonomy" id="100452"/>
    <lineage>
        <taxon>Eukaryota</taxon>
        <taxon>Metazoa</taxon>
        <taxon>Spiralia</taxon>
        <taxon>Lophotrochozoa</taxon>
        <taxon>Mollusca</taxon>
        <taxon>Gastropoda</taxon>
        <taxon>Heterobranchia</taxon>
        <taxon>Euthyneura</taxon>
        <taxon>Panpulmonata</taxon>
        <taxon>Eupulmonata</taxon>
        <taxon>Stylommatophora</taxon>
        <taxon>Helicina</taxon>
        <taxon>Helicoidea</taxon>
        <taxon>Geomitridae</taxon>
        <taxon>Candidula</taxon>
    </lineage>
</organism>
<dbReference type="SMART" id="SM00320">
    <property type="entry name" value="WD40"/>
    <property type="match status" value="8"/>
</dbReference>
<dbReference type="PANTHER" id="PTHR45589">
    <property type="entry name" value="WD REPEAT DOMAIN 62, ISOFORM G"/>
    <property type="match status" value="1"/>
</dbReference>
<dbReference type="AlphaFoldDB" id="A0A8S3YPT3"/>
<dbReference type="OrthoDB" id="6154712at2759"/>
<keyword evidence="1 3" id="KW-0853">WD repeat</keyword>
<dbReference type="PROSITE" id="PS50082">
    <property type="entry name" value="WD_REPEATS_2"/>
    <property type="match status" value="1"/>
</dbReference>
<keyword evidence="2" id="KW-0677">Repeat</keyword>
<dbReference type="InterPro" id="IPR052779">
    <property type="entry name" value="WDR62"/>
</dbReference>
<dbReference type="Gene3D" id="2.130.10.10">
    <property type="entry name" value="YVTN repeat-like/Quinoprotein amine dehydrogenase"/>
    <property type="match status" value="4"/>
</dbReference>
<reference evidence="4" key="1">
    <citation type="submission" date="2021-04" db="EMBL/GenBank/DDBJ databases">
        <authorList>
            <consortium name="Molecular Ecology Group"/>
        </authorList>
    </citation>
    <scope>NUCLEOTIDE SEQUENCE</scope>
</reference>
<keyword evidence="5" id="KW-1185">Reference proteome</keyword>
<dbReference type="InterPro" id="IPR015943">
    <property type="entry name" value="WD40/YVTN_repeat-like_dom_sf"/>
</dbReference>
<evidence type="ECO:0000313" key="4">
    <source>
        <dbReference type="EMBL" id="CAG5118813.1"/>
    </source>
</evidence>
<comment type="caution">
    <text evidence="4">The sequence shown here is derived from an EMBL/GenBank/DDBJ whole genome shotgun (WGS) entry which is preliminary data.</text>
</comment>
<dbReference type="InterPro" id="IPR001680">
    <property type="entry name" value="WD40_rpt"/>
</dbReference>
<dbReference type="InterPro" id="IPR011047">
    <property type="entry name" value="Quinoprotein_ADH-like_sf"/>
</dbReference>
<dbReference type="Pfam" id="PF00400">
    <property type="entry name" value="WD40"/>
    <property type="match status" value="4"/>
</dbReference>
<evidence type="ECO:0000256" key="3">
    <source>
        <dbReference type="PROSITE-ProRule" id="PRU00221"/>
    </source>
</evidence>
<name>A0A8S3YPT3_9EUPU</name>
<dbReference type="EMBL" id="CAJHNH020000612">
    <property type="protein sequence ID" value="CAG5118813.1"/>
    <property type="molecule type" value="Genomic_DNA"/>
</dbReference>
<gene>
    <name evidence="4" type="ORF">CUNI_LOCUS4371</name>
</gene>
<proteinExistence type="predicted"/>
<dbReference type="SUPFAM" id="SSF50998">
    <property type="entry name" value="Quinoprotein alcohol dehydrogenase-like"/>
    <property type="match status" value="1"/>
</dbReference>
<evidence type="ECO:0000313" key="5">
    <source>
        <dbReference type="Proteomes" id="UP000678393"/>
    </source>
</evidence>
<evidence type="ECO:0000256" key="1">
    <source>
        <dbReference type="ARBA" id="ARBA00022574"/>
    </source>
</evidence>
<dbReference type="PROSITE" id="PS00678">
    <property type="entry name" value="WD_REPEATS_1"/>
    <property type="match status" value="1"/>
</dbReference>
<dbReference type="InterPro" id="IPR019775">
    <property type="entry name" value="WD40_repeat_CS"/>
</dbReference>